<name>A0ABR3JFA5_9AGAR</name>
<reference evidence="2" key="1">
    <citation type="submission" date="2024-06" db="EMBL/GenBank/DDBJ databases">
        <title>Multi-omics analyses provide insights into the biosynthesis of the anticancer antibiotic pleurotin in Hohenbuehelia grisea.</title>
        <authorList>
            <person name="Weaver J.A."/>
            <person name="Alberti F."/>
        </authorList>
    </citation>
    <scope>NUCLEOTIDE SEQUENCE [LARGE SCALE GENOMIC DNA]</scope>
    <source>
        <strain evidence="2">T-177</strain>
    </source>
</reference>
<evidence type="ECO:0000313" key="2">
    <source>
        <dbReference type="Proteomes" id="UP001556367"/>
    </source>
</evidence>
<keyword evidence="2" id="KW-1185">Reference proteome</keyword>
<dbReference type="Proteomes" id="UP001556367">
    <property type="component" value="Unassembled WGS sequence"/>
</dbReference>
<protein>
    <submittedName>
        <fullName evidence="1">Uncharacterized protein</fullName>
    </submittedName>
</protein>
<evidence type="ECO:0000313" key="1">
    <source>
        <dbReference type="EMBL" id="KAL0954246.1"/>
    </source>
</evidence>
<accession>A0ABR3JFA5</accession>
<organism evidence="1 2">
    <name type="scientific">Hohenbuehelia grisea</name>
    <dbReference type="NCBI Taxonomy" id="104357"/>
    <lineage>
        <taxon>Eukaryota</taxon>
        <taxon>Fungi</taxon>
        <taxon>Dikarya</taxon>
        <taxon>Basidiomycota</taxon>
        <taxon>Agaricomycotina</taxon>
        <taxon>Agaricomycetes</taxon>
        <taxon>Agaricomycetidae</taxon>
        <taxon>Agaricales</taxon>
        <taxon>Pleurotineae</taxon>
        <taxon>Pleurotaceae</taxon>
        <taxon>Hohenbuehelia</taxon>
    </lineage>
</organism>
<proteinExistence type="predicted"/>
<comment type="caution">
    <text evidence="1">The sequence shown here is derived from an EMBL/GenBank/DDBJ whole genome shotgun (WGS) entry which is preliminary data.</text>
</comment>
<gene>
    <name evidence="1" type="ORF">HGRIS_005374</name>
</gene>
<sequence>MRLIASTFDTDIASRNIVVAAASTDFTTEVITFVATAGSTTEVFTRDGVTLATVFPVLATEVVKTRVPLSR</sequence>
<dbReference type="EMBL" id="JASNQZ010000008">
    <property type="protein sequence ID" value="KAL0954246.1"/>
    <property type="molecule type" value="Genomic_DNA"/>
</dbReference>